<evidence type="ECO:0000313" key="3">
    <source>
        <dbReference type="Proteomes" id="UP000546324"/>
    </source>
</evidence>
<feature type="domain" description="Lambda phage tail tube protein N-terminal" evidence="1">
    <location>
        <begin position="22"/>
        <end position="136"/>
    </location>
</feature>
<accession>A0A7X0L377</accession>
<name>A0A7X0L377_9ACTN</name>
<dbReference type="Pfam" id="PF16461">
    <property type="entry name" value="Phage_TTP_12"/>
    <property type="match status" value="1"/>
</dbReference>
<keyword evidence="3" id="KW-1185">Reference proteome</keyword>
<protein>
    <submittedName>
        <fullName evidence="2">Putative secreted protein</fullName>
    </submittedName>
</protein>
<dbReference type="EMBL" id="JACHMQ010000001">
    <property type="protein sequence ID" value="MBB6400516.1"/>
    <property type="molecule type" value="Genomic_DNA"/>
</dbReference>
<gene>
    <name evidence="2" type="ORF">BKA00_007430</name>
</gene>
<dbReference type="RefSeq" id="WP_185033106.1">
    <property type="nucleotide sequence ID" value="NZ_JACHMQ010000001.1"/>
</dbReference>
<dbReference type="AlphaFoldDB" id="A0A7X0L377"/>
<proteinExistence type="predicted"/>
<evidence type="ECO:0000313" key="2">
    <source>
        <dbReference type="EMBL" id="MBB6400516.1"/>
    </source>
</evidence>
<evidence type="ECO:0000259" key="1">
    <source>
        <dbReference type="Pfam" id="PF16461"/>
    </source>
</evidence>
<organism evidence="2 3">
    <name type="scientific">Actinomadura coerulea</name>
    <dbReference type="NCBI Taxonomy" id="46159"/>
    <lineage>
        <taxon>Bacteria</taxon>
        <taxon>Bacillati</taxon>
        <taxon>Actinomycetota</taxon>
        <taxon>Actinomycetes</taxon>
        <taxon>Streptosporangiales</taxon>
        <taxon>Thermomonosporaceae</taxon>
        <taxon>Actinomadura</taxon>
    </lineage>
</organism>
<reference evidence="2 3" key="1">
    <citation type="submission" date="2020-08" db="EMBL/GenBank/DDBJ databases">
        <title>Sequencing the genomes of 1000 actinobacteria strains.</title>
        <authorList>
            <person name="Klenk H.-P."/>
        </authorList>
    </citation>
    <scope>NUCLEOTIDE SEQUENCE [LARGE SCALE GENOMIC DNA]</scope>
    <source>
        <strain evidence="2 3">DSM 43675</strain>
    </source>
</reference>
<comment type="caution">
    <text evidence="2">The sequence shown here is derived from an EMBL/GenBank/DDBJ whole genome shotgun (WGS) entry which is preliminary data.</text>
</comment>
<dbReference type="Gene3D" id="4.10.410.40">
    <property type="match status" value="1"/>
</dbReference>
<dbReference type="InterPro" id="IPR032494">
    <property type="entry name" value="Phage_TTP_N"/>
</dbReference>
<sequence>MSGLNAFGTQLKRGDGAGTEVFAAIANVTSISGPELSRETIDVTAHDSVDAWMEFVGGLKDGGEISLDVNYDPAEHDVLVGDFDDDDPRNYQLAFPVTPAVVWSVKALLTGFSSEAPYDDKLAASITLKVSGKPTIGTGA</sequence>
<dbReference type="Proteomes" id="UP000546324">
    <property type="component" value="Unassembled WGS sequence"/>
</dbReference>